<feature type="compositionally biased region" description="Basic and acidic residues" evidence="2">
    <location>
        <begin position="263"/>
        <end position="276"/>
    </location>
</feature>
<reference evidence="3 4" key="1">
    <citation type="submission" date="2014-06" db="EMBL/GenBank/DDBJ databases">
        <title>Evolutionary Origins and Diversification of the Mycorrhizal Mutualists.</title>
        <authorList>
            <consortium name="DOE Joint Genome Institute"/>
            <consortium name="Mycorrhizal Genomics Consortium"/>
            <person name="Kohler A."/>
            <person name="Kuo A."/>
            <person name="Nagy L.G."/>
            <person name="Floudas D."/>
            <person name="Copeland A."/>
            <person name="Barry K.W."/>
            <person name="Cichocki N."/>
            <person name="Veneault-Fourrey C."/>
            <person name="LaButti K."/>
            <person name="Lindquist E.A."/>
            <person name="Lipzen A."/>
            <person name="Lundell T."/>
            <person name="Morin E."/>
            <person name="Murat C."/>
            <person name="Riley R."/>
            <person name="Ohm R."/>
            <person name="Sun H."/>
            <person name="Tunlid A."/>
            <person name="Henrissat B."/>
            <person name="Grigoriev I.V."/>
            <person name="Hibbett D.S."/>
            <person name="Martin F."/>
        </authorList>
    </citation>
    <scope>NUCLEOTIDE SEQUENCE [LARGE SCALE GENOMIC DNA]</scope>
    <source>
        <strain evidence="3 4">SS14</strain>
    </source>
</reference>
<evidence type="ECO:0000256" key="2">
    <source>
        <dbReference type="SAM" id="MobiDB-lite"/>
    </source>
</evidence>
<evidence type="ECO:0000313" key="3">
    <source>
        <dbReference type="EMBL" id="KIJ40553.1"/>
    </source>
</evidence>
<proteinExistence type="predicted"/>
<sequence>MSSSSKPTTANAVLCWMGSKQCPSSNITLIVTGYWQAYDKEYVDLNRLLLALKKKEEVVAEQKRKVDEAQKRKEVVVPVALGSGNRKGKLKEVVQDMDSECEVEEEFRETCLNCEENKAICNPYKWAMHGALKMINEHIKALKAEAKEWNTLAGEELYHKYNLQQLEIHFWAHSAFLEAGRLDIGLCELELKFKVVSQSVSEDRVNDTEQGHVHIISKHNFVVCHCTFNMKQLAAWYALGKGYEAKAFLMDARGGIEVADITESGKKRSRDDKDVGSRFSKKAKVEGDTVRKEAGFRREGKGSGGGSEKEKGKEKEIDTGSKTI</sequence>
<feature type="region of interest" description="Disordered" evidence="2">
    <location>
        <begin position="263"/>
        <end position="324"/>
    </location>
</feature>
<dbReference type="Proteomes" id="UP000054279">
    <property type="component" value="Unassembled WGS sequence"/>
</dbReference>
<gene>
    <name evidence="3" type="ORF">M422DRAFT_256524</name>
</gene>
<protein>
    <submittedName>
        <fullName evidence="3">Uncharacterized protein</fullName>
    </submittedName>
</protein>
<accession>A0A0C9UBQ2</accession>
<evidence type="ECO:0000313" key="4">
    <source>
        <dbReference type="Proteomes" id="UP000054279"/>
    </source>
</evidence>
<organism evidence="3 4">
    <name type="scientific">Sphaerobolus stellatus (strain SS14)</name>
    <dbReference type="NCBI Taxonomy" id="990650"/>
    <lineage>
        <taxon>Eukaryota</taxon>
        <taxon>Fungi</taxon>
        <taxon>Dikarya</taxon>
        <taxon>Basidiomycota</taxon>
        <taxon>Agaricomycotina</taxon>
        <taxon>Agaricomycetes</taxon>
        <taxon>Phallomycetidae</taxon>
        <taxon>Geastrales</taxon>
        <taxon>Sphaerobolaceae</taxon>
        <taxon>Sphaerobolus</taxon>
    </lineage>
</organism>
<name>A0A0C9UBQ2_SPHS4</name>
<keyword evidence="1" id="KW-0175">Coiled coil</keyword>
<evidence type="ECO:0000256" key="1">
    <source>
        <dbReference type="SAM" id="Coils"/>
    </source>
</evidence>
<dbReference type="AlphaFoldDB" id="A0A0C9UBQ2"/>
<feature type="compositionally biased region" description="Basic and acidic residues" evidence="2">
    <location>
        <begin position="283"/>
        <end position="324"/>
    </location>
</feature>
<keyword evidence="4" id="KW-1185">Reference proteome</keyword>
<feature type="coiled-coil region" evidence="1">
    <location>
        <begin position="45"/>
        <end position="72"/>
    </location>
</feature>
<dbReference type="EMBL" id="KN837143">
    <property type="protein sequence ID" value="KIJ40553.1"/>
    <property type="molecule type" value="Genomic_DNA"/>
</dbReference>
<dbReference type="HOGENOM" id="CLU_061024_0_0_1"/>